<gene>
    <name evidence="8" type="ORF">NYR54_14955</name>
</gene>
<evidence type="ECO:0000256" key="4">
    <source>
        <dbReference type="PROSITE-ProRule" id="PRU00433"/>
    </source>
</evidence>
<feature type="domain" description="Cytochrome c" evidence="7">
    <location>
        <begin position="32"/>
        <end position="135"/>
    </location>
</feature>
<keyword evidence="1 4" id="KW-0349">Heme</keyword>
<keyword evidence="3 4" id="KW-0408">Iron</keyword>
<evidence type="ECO:0000256" key="1">
    <source>
        <dbReference type="ARBA" id="ARBA00022617"/>
    </source>
</evidence>
<dbReference type="GO" id="GO:0009055">
    <property type="term" value="F:electron transfer activity"/>
    <property type="evidence" value="ECO:0007669"/>
    <property type="project" value="InterPro"/>
</dbReference>
<proteinExistence type="predicted"/>
<feature type="signal peptide" evidence="6">
    <location>
        <begin position="1"/>
        <end position="20"/>
    </location>
</feature>
<sequence>MKRVLLAATSLAAIGVSVLAAQEPETDEAAQEDFERGRYLVTIGGCNDCHTPGYLAQGGNVPEDRWLVGDSVGFSGPWGTTYPANLRSLLADMSEDEWIAYARKLESRPPMPWFNLRAFTEDDLRAMYRYVRSLPEDSSPVPDFVPPGEQPTTPHIVMVPQAPQQ</sequence>
<evidence type="ECO:0000256" key="5">
    <source>
        <dbReference type="SAM" id="MobiDB-lite"/>
    </source>
</evidence>
<dbReference type="Gene3D" id="1.10.760.10">
    <property type="entry name" value="Cytochrome c-like domain"/>
    <property type="match status" value="1"/>
</dbReference>
<dbReference type="EMBL" id="JAODNV010000017">
    <property type="protein sequence ID" value="MCT8991576.1"/>
    <property type="molecule type" value="Genomic_DNA"/>
</dbReference>
<name>A0A9X2XB97_9HYPH</name>
<keyword evidence="9" id="KW-1185">Reference proteome</keyword>
<evidence type="ECO:0000259" key="7">
    <source>
        <dbReference type="PROSITE" id="PS51007"/>
    </source>
</evidence>
<dbReference type="GO" id="GO:0046872">
    <property type="term" value="F:metal ion binding"/>
    <property type="evidence" value="ECO:0007669"/>
    <property type="project" value="UniProtKB-KW"/>
</dbReference>
<protein>
    <submittedName>
        <fullName evidence="8">Cytochrome c</fullName>
    </submittedName>
</protein>
<dbReference type="SUPFAM" id="SSF46626">
    <property type="entry name" value="Cytochrome c"/>
    <property type="match status" value="1"/>
</dbReference>
<evidence type="ECO:0000256" key="6">
    <source>
        <dbReference type="SAM" id="SignalP"/>
    </source>
</evidence>
<dbReference type="InterPro" id="IPR036909">
    <property type="entry name" value="Cyt_c-like_dom_sf"/>
</dbReference>
<evidence type="ECO:0000313" key="9">
    <source>
        <dbReference type="Proteomes" id="UP001149009"/>
    </source>
</evidence>
<comment type="caution">
    <text evidence="8">The sequence shown here is derived from an EMBL/GenBank/DDBJ whole genome shotgun (WGS) entry which is preliminary data.</text>
</comment>
<feature type="region of interest" description="Disordered" evidence="5">
    <location>
        <begin position="136"/>
        <end position="165"/>
    </location>
</feature>
<organism evidence="8 9">
    <name type="scientific">Chelativorans petroleitrophicus</name>
    <dbReference type="NCBI Taxonomy" id="2975484"/>
    <lineage>
        <taxon>Bacteria</taxon>
        <taxon>Pseudomonadati</taxon>
        <taxon>Pseudomonadota</taxon>
        <taxon>Alphaproteobacteria</taxon>
        <taxon>Hyphomicrobiales</taxon>
        <taxon>Phyllobacteriaceae</taxon>
        <taxon>Chelativorans</taxon>
    </lineage>
</organism>
<dbReference type="GO" id="GO:0020037">
    <property type="term" value="F:heme binding"/>
    <property type="evidence" value="ECO:0007669"/>
    <property type="project" value="InterPro"/>
</dbReference>
<evidence type="ECO:0000313" key="8">
    <source>
        <dbReference type="EMBL" id="MCT8991576.1"/>
    </source>
</evidence>
<dbReference type="AlphaFoldDB" id="A0A9X2XB97"/>
<evidence type="ECO:0000256" key="3">
    <source>
        <dbReference type="ARBA" id="ARBA00023004"/>
    </source>
</evidence>
<keyword evidence="6" id="KW-0732">Signal</keyword>
<dbReference type="RefSeq" id="WP_261516509.1">
    <property type="nucleotide sequence ID" value="NZ_JAODNV010000017.1"/>
</dbReference>
<keyword evidence="2 4" id="KW-0479">Metal-binding</keyword>
<accession>A0A9X2XB97</accession>
<evidence type="ECO:0000256" key="2">
    <source>
        <dbReference type="ARBA" id="ARBA00022723"/>
    </source>
</evidence>
<dbReference type="Proteomes" id="UP001149009">
    <property type="component" value="Unassembled WGS sequence"/>
</dbReference>
<dbReference type="PROSITE" id="PS51007">
    <property type="entry name" value="CYTC"/>
    <property type="match status" value="1"/>
</dbReference>
<reference evidence="8" key="1">
    <citation type="submission" date="2022-08" db="EMBL/GenBank/DDBJ databases">
        <title>Chelativorans sichuanense sp. nov., a paraffin oil-degrading bacterium isolated from a mixture of oil-based drill cuttings and paddy soil.</title>
        <authorList>
            <person name="Yu J."/>
            <person name="Liu H."/>
            <person name="Chen Q."/>
        </authorList>
    </citation>
    <scope>NUCLEOTIDE SEQUENCE</scope>
    <source>
        <strain evidence="8">SCAU 2101</strain>
    </source>
</reference>
<feature type="chain" id="PRO_5040850034" evidence="6">
    <location>
        <begin position="21"/>
        <end position="165"/>
    </location>
</feature>
<dbReference type="InterPro" id="IPR009056">
    <property type="entry name" value="Cyt_c-like_dom"/>
</dbReference>